<sequence length="237" mass="26731">MITSIGRLHYVVLQEKLNMRHHHNSLSLFSRIVPLVICTLSVSSVSQAQGQGIDGFYATTGNKIGFAYDMTAIVEVGIKGLWMQPDGRFAQTESGITGDFDAYCNEYPKNCGRYEISNGQYTSWKDSYPDDEPETESFTRQGDDLIIGEVSYKKIPPVSDLRLEGDYRMFGSSGTVHSFGQDGSYVRTFKDNVRTGSYKIDGYTVTFSFDDGETETEAFFMMENLPVMDSDWYEKLD</sequence>
<dbReference type="OrthoDB" id="7912525at2"/>
<reference evidence="1 2" key="1">
    <citation type="submission" date="2019-01" db="EMBL/GenBank/DDBJ databases">
        <authorList>
            <person name="Brito A."/>
        </authorList>
    </citation>
    <scope>NUCLEOTIDE SEQUENCE [LARGE SCALE GENOMIC DNA]</scope>
    <source>
        <strain evidence="1">1</strain>
    </source>
</reference>
<organism evidence="1 2">
    <name type="scientific">Hyella patelloides LEGE 07179</name>
    <dbReference type="NCBI Taxonomy" id="945734"/>
    <lineage>
        <taxon>Bacteria</taxon>
        <taxon>Bacillati</taxon>
        <taxon>Cyanobacteriota</taxon>
        <taxon>Cyanophyceae</taxon>
        <taxon>Pleurocapsales</taxon>
        <taxon>Hyellaceae</taxon>
        <taxon>Hyella</taxon>
    </lineage>
</organism>
<dbReference type="AlphaFoldDB" id="A0A563VPG8"/>
<dbReference type="RefSeq" id="WP_144871546.1">
    <property type="nucleotide sequence ID" value="NZ_LR213943.1"/>
</dbReference>
<evidence type="ECO:0000313" key="1">
    <source>
        <dbReference type="EMBL" id="VEP13301.1"/>
    </source>
</evidence>
<proteinExistence type="predicted"/>
<protein>
    <submittedName>
        <fullName evidence="1">Uncharacterized protein</fullName>
    </submittedName>
</protein>
<gene>
    <name evidence="1" type="ORF">H1P_1930002</name>
</gene>
<dbReference type="Proteomes" id="UP000320055">
    <property type="component" value="Unassembled WGS sequence"/>
</dbReference>
<accession>A0A563VPG8</accession>
<evidence type="ECO:0000313" key="2">
    <source>
        <dbReference type="Proteomes" id="UP000320055"/>
    </source>
</evidence>
<name>A0A563VPG8_9CYAN</name>
<keyword evidence="2" id="KW-1185">Reference proteome</keyword>
<dbReference type="EMBL" id="CAACVJ010000105">
    <property type="protein sequence ID" value="VEP13301.1"/>
    <property type="molecule type" value="Genomic_DNA"/>
</dbReference>